<protein>
    <recommendedName>
        <fullName evidence="4">SH3 domain-containing protein</fullName>
    </recommendedName>
</protein>
<dbReference type="OrthoDB" id="4294752at2"/>
<evidence type="ECO:0000313" key="3">
    <source>
        <dbReference type="Proteomes" id="UP000317378"/>
    </source>
</evidence>
<evidence type="ECO:0000313" key="2">
    <source>
        <dbReference type="EMBL" id="TPQ19179.1"/>
    </source>
</evidence>
<dbReference type="Proteomes" id="UP000317378">
    <property type="component" value="Unassembled WGS sequence"/>
</dbReference>
<keyword evidence="3" id="KW-1185">Reference proteome</keyword>
<dbReference type="RefSeq" id="WP_119103119.1">
    <property type="nucleotide sequence ID" value="NZ_QXMJ01000163.1"/>
</dbReference>
<feature type="chain" id="PRO_5021234974" description="SH3 domain-containing protein" evidence="1">
    <location>
        <begin position="26"/>
        <end position="113"/>
    </location>
</feature>
<dbReference type="EMBL" id="VCHX02000163">
    <property type="protein sequence ID" value="TPQ19179.1"/>
    <property type="molecule type" value="Genomic_DNA"/>
</dbReference>
<proteinExistence type="predicted"/>
<name>A0A505DK67_9ACTN</name>
<reference evidence="2 3" key="1">
    <citation type="submission" date="2019-06" db="EMBL/GenBank/DDBJ databases">
        <title>Streptomyces sporangiiformans sp. nov., a novel actinomycete isolated from soil in Mount Song.</title>
        <authorList>
            <person name="Han L."/>
        </authorList>
    </citation>
    <scope>NUCLEOTIDE SEQUENCE [LARGE SCALE GENOMIC DNA]</scope>
    <source>
        <strain evidence="2 3">NEAU-SSA 1</strain>
    </source>
</reference>
<evidence type="ECO:0008006" key="4">
    <source>
        <dbReference type="Google" id="ProtNLM"/>
    </source>
</evidence>
<evidence type="ECO:0000256" key="1">
    <source>
        <dbReference type="SAM" id="SignalP"/>
    </source>
</evidence>
<accession>A0A505DK67</accession>
<dbReference type="AlphaFoldDB" id="A0A505DK67"/>
<comment type="caution">
    <text evidence="2">The sequence shown here is derived from an EMBL/GenBank/DDBJ whole genome shotgun (WGS) entry which is preliminary data.</text>
</comment>
<sequence length="113" mass="11944">MKKRLVLPAAVAALALCGALPSASAAPVSTKSVQSSAAACETITAHLGNVKIRKKPKASSTAVALWLKNTKGCWHRGLTGGKYNKCGRNWDGWGYVTWRGYKGYVPNACVKPA</sequence>
<organism evidence="2 3">
    <name type="scientific">Streptomyces sporangiiformans</name>
    <dbReference type="NCBI Taxonomy" id="2315329"/>
    <lineage>
        <taxon>Bacteria</taxon>
        <taxon>Bacillati</taxon>
        <taxon>Actinomycetota</taxon>
        <taxon>Actinomycetes</taxon>
        <taxon>Kitasatosporales</taxon>
        <taxon>Streptomycetaceae</taxon>
        <taxon>Streptomyces</taxon>
    </lineage>
</organism>
<gene>
    <name evidence="2" type="ORF">FGD71_026930</name>
</gene>
<feature type="signal peptide" evidence="1">
    <location>
        <begin position="1"/>
        <end position="25"/>
    </location>
</feature>
<keyword evidence="1" id="KW-0732">Signal</keyword>